<accession>A0ABS2R7B4</accession>
<comment type="caution">
    <text evidence="1">The sequence shown here is derived from an EMBL/GenBank/DDBJ whole genome shotgun (WGS) entry which is preliminary data.</text>
</comment>
<name>A0ABS2R7B4_9BACI</name>
<dbReference type="EMBL" id="JAFBFH010000015">
    <property type="protein sequence ID" value="MBM7715548.1"/>
    <property type="molecule type" value="Genomic_DNA"/>
</dbReference>
<sequence>MILLKDALQIVKGSNIGQPSTLTRMALSTLEMGQDP</sequence>
<dbReference type="Proteomes" id="UP000823485">
    <property type="component" value="Unassembled WGS sequence"/>
</dbReference>
<evidence type="ECO:0000313" key="2">
    <source>
        <dbReference type="Proteomes" id="UP000823485"/>
    </source>
</evidence>
<evidence type="ECO:0000313" key="1">
    <source>
        <dbReference type="EMBL" id="MBM7715548.1"/>
    </source>
</evidence>
<organism evidence="1 2">
    <name type="scientific">Siminovitchia thermophila</name>
    <dbReference type="NCBI Taxonomy" id="1245522"/>
    <lineage>
        <taxon>Bacteria</taxon>
        <taxon>Bacillati</taxon>
        <taxon>Bacillota</taxon>
        <taxon>Bacilli</taxon>
        <taxon>Bacillales</taxon>
        <taxon>Bacillaceae</taxon>
        <taxon>Siminovitchia</taxon>
    </lineage>
</organism>
<keyword evidence="2" id="KW-1185">Reference proteome</keyword>
<gene>
    <name evidence="1" type="ORF">JOC94_002536</name>
</gene>
<proteinExistence type="predicted"/>
<protein>
    <submittedName>
        <fullName evidence="1">Uncharacterized protein</fullName>
    </submittedName>
</protein>
<reference evidence="1 2" key="1">
    <citation type="submission" date="2021-01" db="EMBL/GenBank/DDBJ databases">
        <title>Genomic Encyclopedia of Type Strains, Phase IV (KMG-IV): sequencing the most valuable type-strain genomes for metagenomic binning, comparative biology and taxonomic classification.</title>
        <authorList>
            <person name="Goeker M."/>
        </authorList>
    </citation>
    <scope>NUCLEOTIDE SEQUENCE [LARGE SCALE GENOMIC DNA]</scope>
    <source>
        <strain evidence="1 2">DSM 105453</strain>
    </source>
</reference>